<evidence type="ECO:0000256" key="1">
    <source>
        <dbReference type="SAM" id="MobiDB-lite"/>
    </source>
</evidence>
<proteinExistence type="predicted"/>
<gene>
    <name evidence="2" type="ORF">IV203_030729</name>
</gene>
<reference evidence="2" key="1">
    <citation type="journal article" date="2021" name="Sci. Rep.">
        <title>Diploid genomic architecture of Nitzschia inconspicua, an elite biomass production diatom.</title>
        <authorList>
            <person name="Oliver A."/>
            <person name="Podell S."/>
            <person name="Pinowska A."/>
            <person name="Traller J.C."/>
            <person name="Smith S.R."/>
            <person name="McClure R."/>
            <person name="Beliaev A."/>
            <person name="Bohutskyi P."/>
            <person name="Hill E.A."/>
            <person name="Rabines A."/>
            <person name="Zheng H."/>
            <person name="Allen L.Z."/>
            <person name="Kuo A."/>
            <person name="Grigoriev I.V."/>
            <person name="Allen A.E."/>
            <person name="Hazlebeck D."/>
            <person name="Allen E.E."/>
        </authorList>
    </citation>
    <scope>NUCLEOTIDE SEQUENCE</scope>
    <source>
        <strain evidence="2">Hildebrandi</strain>
    </source>
</reference>
<feature type="region of interest" description="Disordered" evidence="1">
    <location>
        <begin position="493"/>
        <end position="522"/>
    </location>
</feature>
<evidence type="ECO:0000313" key="2">
    <source>
        <dbReference type="EMBL" id="KAG7367986.1"/>
    </source>
</evidence>
<comment type="caution">
    <text evidence="2">The sequence shown here is derived from an EMBL/GenBank/DDBJ whole genome shotgun (WGS) entry which is preliminary data.</text>
</comment>
<evidence type="ECO:0000313" key="3">
    <source>
        <dbReference type="Proteomes" id="UP000693970"/>
    </source>
</evidence>
<dbReference type="Proteomes" id="UP000693970">
    <property type="component" value="Unassembled WGS sequence"/>
</dbReference>
<reference evidence="2" key="2">
    <citation type="submission" date="2021-04" db="EMBL/GenBank/DDBJ databases">
        <authorList>
            <person name="Podell S."/>
        </authorList>
    </citation>
    <scope>NUCLEOTIDE SEQUENCE</scope>
    <source>
        <strain evidence="2">Hildebrandi</strain>
    </source>
</reference>
<feature type="region of interest" description="Disordered" evidence="1">
    <location>
        <begin position="325"/>
        <end position="344"/>
    </location>
</feature>
<name>A0A9K3LVU9_9STRA</name>
<accession>A0A9K3LVU9</accession>
<feature type="compositionally biased region" description="Polar residues" evidence="1">
    <location>
        <begin position="495"/>
        <end position="508"/>
    </location>
</feature>
<protein>
    <submittedName>
        <fullName evidence="2">Uncharacterized protein</fullName>
    </submittedName>
</protein>
<sequence>MNLPPTVVIETPSPRASRGMYHHQQQGFQEWNRDAGRPFADRNAVQRIPSSQSVRTSESTLMLAAAARRQRLRSDFGRVSESERYVPPQQTYRQYGDRATSYYYYPPHQQPYDSPYQQQVQPTSCSLWTHHHDYHAPRDYMPARERRMEYFPHGQDPPGRIISTSWLTGCDERNSVTVQLMNAMPKFRPSVNKSPPLISSVLHHDQTPSRVAMAQKRLLHLELRKIARRCHISSAYSSSESSQMLQPSMVKPPKLALFPISSNSDAGSTSEQPITVTTFTTNDLLERAREVIEATRSILSQLQGQVVVGQNLDDASVGATNVAKRDASEPLASDDSTTSCRSIEKSAPMVISPISFQDTRERSSPLVQNGESSAISCDIEAHESPQDVSGLSDNTKIIEKHQDNAVFLNTVGRSIHVDDLTKDLSFPTTHNMEDDPSTDQSSVHCSDGVSSDIFSLTPSSTNFLKRFSLCSFAGGADKVHRGRGIKSNAAFSRIDQPSTTASKTSGSSVPCDAGAVAPRTRSNRKEKDGVAFVIHSTSLLFCRKDKFARNDWFAAKHLDQQPLEGGTTYEANVMEMVFFD</sequence>
<dbReference type="EMBL" id="JAGRRH010000006">
    <property type="protein sequence ID" value="KAG7367986.1"/>
    <property type="molecule type" value="Genomic_DNA"/>
</dbReference>
<organism evidence="2 3">
    <name type="scientific">Nitzschia inconspicua</name>
    <dbReference type="NCBI Taxonomy" id="303405"/>
    <lineage>
        <taxon>Eukaryota</taxon>
        <taxon>Sar</taxon>
        <taxon>Stramenopiles</taxon>
        <taxon>Ochrophyta</taxon>
        <taxon>Bacillariophyta</taxon>
        <taxon>Bacillariophyceae</taxon>
        <taxon>Bacillariophycidae</taxon>
        <taxon>Bacillariales</taxon>
        <taxon>Bacillariaceae</taxon>
        <taxon>Nitzschia</taxon>
    </lineage>
</organism>
<dbReference type="AlphaFoldDB" id="A0A9K3LVU9"/>
<keyword evidence="3" id="KW-1185">Reference proteome</keyword>